<dbReference type="KEGG" id="sml:Smlt0700"/>
<evidence type="ECO:0000313" key="3">
    <source>
        <dbReference type="Proteomes" id="UP000008840"/>
    </source>
</evidence>
<dbReference type="Proteomes" id="UP000008840">
    <property type="component" value="Chromosome"/>
</dbReference>
<dbReference type="EMBL" id="AM743169">
    <property type="protein sequence ID" value="CAQ44280.1"/>
    <property type="molecule type" value="Genomic_DNA"/>
</dbReference>
<dbReference type="HOGENOM" id="CLU_1805121_0_0_6"/>
<gene>
    <name evidence="2" type="ordered locus">Smlt0700</name>
</gene>
<dbReference type="AlphaFoldDB" id="B2FNI5"/>
<name>B2FNI5_STRMK</name>
<evidence type="ECO:0000256" key="1">
    <source>
        <dbReference type="SAM" id="MobiDB-lite"/>
    </source>
</evidence>
<keyword evidence="3" id="KW-1185">Reference proteome</keyword>
<proteinExistence type="predicted"/>
<evidence type="ECO:0000313" key="2">
    <source>
        <dbReference type="EMBL" id="CAQ44280.1"/>
    </source>
</evidence>
<accession>B2FNI5</accession>
<sequence>MVVVSHSLAPGGYRPGCTRHRHRQRPEPEPKQQPEQKLGSWGMAGWVRLRGTLQVRPCKLGRRIHAAHAPTTGPTPPSTVFRDLSGIAFCRAEPCSAQMFQISKYSISMESHPRMAWIVSTKVDTYQQQQATVEGGALWVCGV</sequence>
<organism evidence="2 3">
    <name type="scientific">Stenotrophomonas maltophilia (strain K279a)</name>
    <dbReference type="NCBI Taxonomy" id="522373"/>
    <lineage>
        <taxon>Bacteria</taxon>
        <taxon>Pseudomonadati</taxon>
        <taxon>Pseudomonadota</taxon>
        <taxon>Gammaproteobacteria</taxon>
        <taxon>Lysobacterales</taxon>
        <taxon>Lysobacteraceae</taxon>
        <taxon>Stenotrophomonas</taxon>
        <taxon>Stenotrophomonas maltophilia group</taxon>
    </lineage>
</organism>
<feature type="region of interest" description="Disordered" evidence="1">
    <location>
        <begin position="1"/>
        <end position="40"/>
    </location>
</feature>
<dbReference type="EnsemblBacteria" id="CAQ44280">
    <property type="protein sequence ID" value="CAQ44280"/>
    <property type="gene ID" value="Smlt0700"/>
</dbReference>
<protein>
    <submittedName>
        <fullName evidence="2">Uncharacterized protein</fullName>
    </submittedName>
</protein>
<feature type="compositionally biased region" description="Basic and acidic residues" evidence="1">
    <location>
        <begin position="25"/>
        <end position="34"/>
    </location>
</feature>
<reference evidence="2 3" key="1">
    <citation type="journal article" date="2008" name="Genome Biol.">
        <title>The complete genome, comparative and functional analysis of Stenotrophomonas maltophilia reveals an organism heavily shielded by drug resistance determinants.</title>
        <authorList>
            <person name="Crossman L.C."/>
            <person name="Gould V.C."/>
            <person name="Dow J.M."/>
            <person name="Vernikos G.S."/>
            <person name="Okazaki A."/>
            <person name="Sebaihia M."/>
            <person name="Saunders D."/>
            <person name="Arrowsmith C."/>
            <person name="Carver T."/>
            <person name="Peters N."/>
            <person name="Adlem E."/>
            <person name="Kerhornou A."/>
            <person name="Lord A."/>
            <person name="Murphy L."/>
            <person name="Seeger K."/>
            <person name="Squares R."/>
            <person name="Rutter S."/>
            <person name="Quail M.A."/>
            <person name="Rajandream M.A."/>
            <person name="Harris D."/>
            <person name="Churcher C."/>
            <person name="Bentley S.D."/>
            <person name="Parkhill J."/>
            <person name="Thomson N.R."/>
            <person name="Avison M.B."/>
        </authorList>
    </citation>
    <scope>NUCLEOTIDE SEQUENCE [LARGE SCALE GENOMIC DNA]</scope>
    <source>
        <strain evidence="2 3">K279a</strain>
    </source>
</reference>